<sequence>MAMGGSHKGNGNGNRGKPYGLMLLLAFGAALLGVMVLHKLRERRIFNLLVEEKGQELISLQLLLQKEGQRSREMKRKTEEMKAKIYSLRIQKMELDRRLLEMQSTIGSMKDEQKIMESALEEKQSEIKMLRETNKGAEKETLQMEVLRESLKQKEAEIEDLKHRLEYPAKIWSVSTDDPSSPSVNRTATLNMISENKIEAGKSEEEVLLQESANDSDGLNSTRGNGGNTTSINQEQGGDTATVENASESKVAIPDRIEEPREEQLQILEGSRNGRAIGINNDQVNKSESSQEKGTSGSGEENNASNATETNVSRIGRVSKITDADNEEKSKDGEEHKVTRDGKLELENVLEAEGHQETFRGGVKLKMMDNSRNTRKEKYRHAGRVRGKRGEMGTRNRLLEIRNHENNGAEKMRSRKSPTDDQGRLIDREEGRASNDGKTEEIRKAVDSSDGKTMEHQNHEDSKDLQNKLGKDGTNHQMSEDHETLKRLRIAHDSKELTNGSLDGQPGNIRSNDRKESLDKGQQHEDRQQASGTQESRNSSIMNNKENSNEQVKLIRKHEKQEQTEDSDTEQETDGGAGYFYKDSFSDFEEDKEEYREETDESEF</sequence>
<proteinExistence type="predicted"/>
<feature type="region of interest" description="Disordered" evidence="2">
    <location>
        <begin position="268"/>
        <end position="358"/>
    </location>
</feature>
<reference evidence="4" key="2">
    <citation type="submission" date="2017-07" db="EMBL/GenBank/DDBJ databases">
        <title>WGS assembly of Populus trichocarpa.</title>
        <authorList>
            <person name="Tuskan G."/>
            <person name="Difazio S."/>
            <person name="Jansson S."/>
            <person name="Bohlmann J."/>
            <person name="Grigoriev I."/>
            <person name="Hellsten U."/>
            <person name="Putnam N."/>
            <person name="Ralph S."/>
            <person name="Rombauts S."/>
            <person name="Salamov A."/>
            <person name="Schein J."/>
            <person name="Sterck L."/>
            <person name="Aerts A."/>
            <person name="Bhalerao R."/>
            <person name="Bhalerao R."/>
            <person name="Blaudez D."/>
            <person name="Boerjan W."/>
            <person name="Brun A."/>
            <person name="Brunner A."/>
            <person name="Busov V."/>
            <person name="Campbell M."/>
            <person name="Carlson J."/>
            <person name="Chalot M."/>
            <person name="Chapman J."/>
            <person name="Chen G."/>
            <person name="Cooper D."/>
            <person name="Coutinho P."/>
            <person name="Couturier J."/>
            <person name="Covert S."/>
            <person name="Cronk Q."/>
            <person name="Cunningham R."/>
            <person name="Davis J."/>
            <person name="Degroeve S."/>
            <person name="Dejardin A."/>
            <person name="Depamphilis C."/>
            <person name="Detter J."/>
            <person name="Dirks B."/>
            <person name="Dubchak I."/>
            <person name="Duplessis S."/>
            <person name="Ehlting J."/>
            <person name="Ellis B."/>
            <person name="Gendler K."/>
            <person name="Goodstein D."/>
            <person name="Gribskov M."/>
            <person name="Grimwood J."/>
            <person name="Groover A."/>
            <person name="Gunter L."/>
            <person name="Hamberger B."/>
            <person name="Heinze B."/>
            <person name="Helariutta Y."/>
            <person name="Henrissat B."/>
            <person name="Holligan D."/>
            <person name="Holt R."/>
            <person name="Huang W."/>
            <person name="Islam-Faridi N."/>
            <person name="Jones S."/>
            <person name="Jones-Rhoades M."/>
            <person name="Jorgensen R."/>
            <person name="Joshi C."/>
            <person name="Kangasjarvi J."/>
            <person name="Karlsson J."/>
            <person name="Kelleher C."/>
            <person name="Kirkpatrick R."/>
            <person name="Kirst M."/>
            <person name="Kohler A."/>
            <person name="Kalluri U."/>
            <person name="Larimer F."/>
            <person name="Leebens-Mack J."/>
            <person name="Leple J."/>
            <person name="Locascio P."/>
            <person name="Lou Y."/>
            <person name="Lucas S."/>
            <person name="Martin F."/>
            <person name="Montanini B."/>
            <person name="Napoli C."/>
            <person name="Nelson D."/>
            <person name="Nelson C."/>
            <person name="Nieminen K."/>
            <person name="Nilsson O."/>
            <person name="Pereda V."/>
            <person name="Peter G."/>
            <person name="Philippe R."/>
            <person name="Pilate G."/>
            <person name="Poliakov A."/>
            <person name="Razumovskaya J."/>
            <person name="Richardson P."/>
            <person name="Rinaldi C."/>
            <person name="Ritland K."/>
            <person name="Rouze P."/>
            <person name="Ryaboy D."/>
            <person name="Schmutz J."/>
            <person name="Schrader J."/>
            <person name="Segerman B."/>
            <person name="Shin H."/>
            <person name="Siddiqui A."/>
            <person name="Sterky F."/>
            <person name="Terry A."/>
            <person name="Tsai C."/>
            <person name="Uberbacher E."/>
            <person name="Unneberg P."/>
            <person name="Vahala J."/>
            <person name="Wall K."/>
            <person name="Wessler S."/>
            <person name="Yang G."/>
            <person name="Yin T."/>
            <person name="Douglas C."/>
            <person name="Marra M."/>
            <person name="Sandberg G."/>
            <person name="Van De Peer Y."/>
            <person name="Rokhsar D."/>
        </authorList>
    </citation>
    <scope>NUCLEOTIDE SEQUENCE</scope>
    <source>
        <strain evidence="4">Nisqually-1</strain>
    </source>
</reference>
<feature type="compositionally biased region" description="Basic and acidic residues" evidence="2">
    <location>
        <begin position="320"/>
        <end position="358"/>
    </location>
</feature>
<feature type="coiled-coil region" evidence="1">
    <location>
        <begin position="113"/>
        <end position="164"/>
    </location>
</feature>
<feature type="compositionally biased region" description="Basic residues" evidence="2">
    <location>
        <begin position="377"/>
        <end position="387"/>
    </location>
</feature>
<dbReference type="AlphaFoldDB" id="A0A2K1Y5Q5"/>
<evidence type="ECO:0000256" key="1">
    <source>
        <dbReference type="SAM" id="Coils"/>
    </source>
</evidence>
<evidence type="ECO:0000313" key="5">
    <source>
        <dbReference type="Proteomes" id="UP000006729"/>
    </source>
</evidence>
<dbReference type="EMBL" id="CM009302">
    <property type="protein sequence ID" value="RQO99438.1"/>
    <property type="molecule type" value="Genomic_DNA"/>
</dbReference>
<dbReference type="Proteomes" id="UP000006729">
    <property type="component" value="Chromosome 13"/>
</dbReference>
<feature type="transmembrane region" description="Helical" evidence="3">
    <location>
        <begin position="20"/>
        <end position="37"/>
    </location>
</feature>
<name>A0A2K1Y5Q5_POPTR</name>
<keyword evidence="3" id="KW-0812">Transmembrane</keyword>
<dbReference type="PANTHER" id="PTHR36143">
    <property type="entry name" value="OS08G0177500 PROTEIN"/>
    <property type="match status" value="1"/>
</dbReference>
<feature type="compositionally biased region" description="Low complexity" evidence="2">
    <location>
        <begin position="300"/>
        <end position="311"/>
    </location>
</feature>
<feature type="region of interest" description="Disordered" evidence="2">
    <location>
        <begin position="370"/>
        <end position="604"/>
    </location>
</feature>
<feature type="region of interest" description="Disordered" evidence="2">
    <location>
        <begin position="212"/>
        <end position="245"/>
    </location>
</feature>
<dbReference type="EMBL" id="CM009302">
    <property type="protein sequence ID" value="PNT08366.1"/>
    <property type="molecule type" value="Genomic_DNA"/>
</dbReference>
<keyword evidence="1" id="KW-0175">Coiled coil</keyword>
<evidence type="ECO:0000256" key="2">
    <source>
        <dbReference type="SAM" id="MobiDB-lite"/>
    </source>
</evidence>
<dbReference type="PANTHER" id="PTHR36143:SF4">
    <property type="entry name" value="OS08G0177500 PROTEIN"/>
    <property type="match status" value="1"/>
</dbReference>
<protein>
    <submittedName>
        <fullName evidence="4">Uncharacterized protein</fullName>
    </submittedName>
</protein>
<feature type="compositionally biased region" description="Acidic residues" evidence="2">
    <location>
        <begin position="586"/>
        <end position="604"/>
    </location>
</feature>
<dbReference type="InParanoid" id="A0A2K1Y5Q5"/>
<evidence type="ECO:0000313" key="4">
    <source>
        <dbReference type="EMBL" id="PNT08366.1"/>
    </source>
</evidence>
<dbReference type="STRING" id="3694.A0A2K1Y5Q5"/>
<feature type="compositionally biased region" description="Basic and acidic residues" evidence="2">
    <location>
        <begin position="388"/>
        <end position="496"/>
    </location>
</feature>
<keyword evidence="3" id="KW-0472">Membrane</keyword>
<accession>A0A2K1Y5Q5</accession>
<feature type="compositionally biased region" description="Polar residues" evidence="2">
    <location>
        <begin position="529"/>
        <end position="551"/>
    </location>
</feature>
<organism evidence="4 5">
    <name type="scientific">Populus trichocarpa</name>
    <name type="common">Western balsam poplar</name>
    <name type="synonym">Populus balsamifera subsp. trichocarpa</name>
    <dbReference type="NCBI Taxonomy" id="3694"/>
    <lineage>
        <taxon>Eukaryota</taxon>
        <taxon>Viridiplantae</taxon>
        <taxon>Streptophyta</taxon>
        <taxon>Embryophyta</taxon>
        <taxon>Tracheophyta</taxon>
        <taxon>Spermatophyta</taxon>
        <taxon>Magnoliopsida</taxon>
        <taxon>eudicotyledons</taxon>
        <taxon>Gunneridae</taxon>
        <taxon>Pentapetalae</taxon>
        <taxon>rosids</taxon>
        <taxon>fabids</taxon>
        <taxon>Malpighiales</taxon>
        <taxon>Salicaceae</taxon>
        <taxon>Saliceae</taxon>
        <taxon>Populus</taxon>
    </lineage>
</organism>
<reference evidence="4 5" key="1">
    <citation type="journal article" date="2006" name="Science">
        <title>The genome of black cottonwood, Populus trichocarpa (Torr. &amp; Gray).</title>
        <authorList>
            <person name="Tuskan G.A."/>
            <person name="Difazio S."/>
            <person name="Jansson S."/>
            <person name="Bohlmann J."/>
            <person name="Grigoriev I."/>
            <person name="Hellsten U."/>
            <person name="Putnam N."/>
            <person name="Ralph S."/>
            <person name="Rombauts S."/>
            <person name="Salamov A."/>
            <person name="Schein J."/>
            <person name="Sterck L."/>
            <person name="Aerts A."/>
            <person name="Bhalerao R.R."/>
            <person name="Bhalerao R.P."/>
            <person name="Blaudez D."/>
            <person name="Boerjan W."/>
            <person name="Brun A."/>
            <person name="Brunner A."/>
            <person name="Busov V."/>
            <person name="Campbell M."/>
            <person name="Carlson J."/>
            <person name="Chalot M."/>
            <person name="Chapman J."/>
            <person name="Chen G.L."/>
            <person name="Cooper D."/>
            <person name="Coutinho P.M."/>
            <person name="Couturier J."/>
            <person name="Covert S."/>
            <person name="Cronk Q."/>
            <person name="Cunningham R."/>
            <person name="Davis J."/>
            <person name="Degroeve S."/>
            <person name="Dejardin A."/>
            <person name="Depamphilis C."/>
            <person name="Detter J."/>
            <person name="Dirks B."/>
            <person name="Dubchak I."/>
            <person name="Duplessis S."/>
            <person name="Ehlting J."/>
            <person name="Ellis B."/>
            <person name="Gendler K."/>
            <person name="Goodstein D."/>
            <person name="Gribskov M."/>
            <person name="Grimwood J."/>
            <person name="Groover A."/>
            <person name="Gunter L."/>
            <person name="Hamberger B."/>
            <person name="Heinze B."/>
            <person name="Helariutta Y."/>
            <person name="Henrissat B."/>
            <person name="Holligan D."/>
            <person name="Holt R."/>
            <person name="Huang W."/>
            <person name="Islam-Faridi N."/>
            <person name="Jones S."/>
            <person name="Jones-Rhoades M."/>
            <person name="Jorgensen R."/>
            <person name="Joshi C."/>
            <person name="Kangasjarvi J."/>
            <person name="Karlsson J."/>
            <person name="Kelleher C."/>
            <person name="Kirkpatrick R."/>
            <person name="Kirst M."/>
            <person name="Kohler A."/>
            <person name="Kalluri U."/>
            <person name="Larimer F."/>
            <person name="Leebens-Mack J."/>
            <person name="Leple J.C."/>
            <person name="Locascio P."/>
            <person name="Lou Y."/>
            <person name="Lucas S."/>
            <person name="Martin F."/>
            <person name="Montanini B."/>
            <person name="Napoli C."/>
            <person name="Nelson D.R."/>
            <person name="Nelson C."/>
            <person name="Nieminen K."/>
            <person name="Nilsson O."/>
            <person name="Pereda V."/>
            <person name="Peter G."/>
            <person name="Philippe R."/>
            <person name="Pilate G."/>
            <person name="Poliakov A."/>
            <person name="Razumovskaya J."/>
            <person name="Richardson P."/>
            <person name="Rinaldi C."/>
            <person name="Ritland K."/>
            <person name="Rouze P."/>
            <person name="Ryaboy D."/>
            <person name="Schmutz J."/>
            <person name="Schrader J."/>
            <person name="Segerman B."/>
            <person name="Shin H."/>
            <person name="Siddiqui A."/>
            <person name="Sterky F."/>
            <person name="Terry A."/>
            <person name="Tsai C.J."/>
            <person name="Uberbacher E."/>
            <person name="Unneberg P."/>
            <person name="Vahala J."/>
            <person name="Wall K."/>
            <person name="Wessler S."/>
            <person name="Yang G."/>
            <person name="Yin T."/>
            <person name="Douglas C."/>
            <person name="Marra M."/>
            <person name="Sandberg G."/>
            <person name="Van de Peer Y."/>
            <person name="Rokhsar D."/>
        </authorList>
    </citation>
    <scope>NUCLEOTIDE SEQUENCE [LARGE SCALE GENOMIC DNA]</scope>
    <source>
        <strain evidence="5">cv. Nisqually</strain>
        <strain evidence="4">Nisqually-1</strain>
    </source>
</reference>
<feature type="compositionally biased region" description="Polar residues" evidence="2">
    <location>
        <begin position="280"/>
        <end position="299"/>
    </location>
</feature>
<keyword evidence="3" id="KW-1133">Transmembrane helix</keyword>
<keyword evidence="5" id="KW-1185">Reference proteome</keyword>
<gene>
    <name evidence="4" type="ORF">POPTR_013G145900</name>
</gene>
<feature type="compositionally biased region" description="Acidic residues" evidence="2">
    <location>
        <begin position="564"/>
        <end position="573"/>
    </location>
</feature>
<evidence type="ECO:0000256" key="3">
    <source>
        <dbReference type="SAM" id="Phobius"/>
    </source>
</evidence>
<feature type="compositionally biased region" description="Basic and acidic residues" evidence="2">
    <location>
        <begin position="511"/>
        <end position="528"/>
    </location>
</feature>